<dbReference type="InterPro" id="IPR025110">
    <property type="entry name" value="AMP-bd_C"/>
</dbReference>
<dbReference type="PANTHER" id="PTHR45527:SF1">
    <property type="entry name" value="FATTY ACID SYNTHASE"/>
    <property type="match status" value="1"/>
</dbReference>
<dbReference type="Pfam" id="PF00501">
    <property type="entry name" value="AMP-binding"/>
    <property type="match status" value="1"/>
</dbReference>
<evidence type="ECO:0000259" key="4">
    <source>
        <dbReference type="PROSITE" id="PS50075"/>
    </source>
</evidence>
<dbReference type="InterPro" id="IPR020845">
    <property type="entry name" value="AMP-binding_CS"/>
</dbReference>
<dbReference type="SUPFAM" id="SSF47336">
    <property type="entry name" value="ACP-like"/>
    <property type="match status" value="1"/>
</dbReference>
<dbReference type="InterPro" id="IPR045851">
    <property type="entry name" value="AMP-bd_C_sf"/>
</dbReference>
<dbReference type="InterPro" id="IPR036736">
    <property type="entry name" value="ACP-like_sf"/>
</dbReference>
<dbReference type="InterPro" id="IPR010071">
    <property type="entry name" value="AA_adenyl_dom"/>
</dbReference>
<dbReference type="GO" id="GO:0003824">
    <property type="term" value="F:catalytic activity"/>
    <property type="evidence" value="ECO:0007669"/>
    <property type="project" value="InterPro"/>
</dbReference>
<feature type="domain" description="Carrier" evidence="4">
    <location>
        <begin position="510"/>
        <end position="585"/>
    </location>
</feature>
<comment type="cofactor">
    <cofactor evidence="1">
        <name>pantetheine 4'-phosphate</name>
        <dbReference type="ChEBI" id="CHEBI:47942"/>
    </cofactor>
</comment>
<gene>
    <name evidence="5" type="ORF">SAMN04488128_1192</name>
</gene>
<dbReference type="InterPro" id="IPR000873">
    <property type="entry name" value="AMP-dep_synth/lig_dom"/>
</dbReference>
<dbReference type="STRING" id="634771.SAMN04488128_1192"/>
<evidence type="ECO:0000256" key="2">
    <source>
        <dbReference type="ARBA" id="ARBA00022450"/>
    </source>
</evidence>
<evidence type="ECO:0000313" key="5">
    <source>
        <dbReference type="EMBL" id="SKA48812.1"/>
    </source>
</evidence>
<dbReference type="GO" id="GO:0044550">
    <property type="term" value="P:secondary metabolite biosynthetic process"/>
    <property type="evidence" value="ECO:0007669"/>
    <property type="project" value="TreeGrafter"/>
</dbReference>
<evidence type="ECO:0000313" key="6">
    <source>
        <dbReference type="Proteomes" id="UP000190367"/>
    </source>
</evidence>
<dbReference type="Gene3D" id="3.40.50.12780">
    <property type="entry name" value="N-terminal domain of ligase-like"/>
    <property type="match status" value="1"/>
</dbReference>
<dbReference type="PROSITE" id="PS00455">
    <property type="entry name" value="AMP_BINDING"/>
    <property type="match status" value="1"/>
</dbReference>
<dbReference type="Gene3D" id="3.30.559.10">
    <property type="entry name" value="Chloramphenicol acetyltransferase-like domain"/>
    <property type="match status" value="1"/>
</dbReference>
<dbReference type="Gene3D" id="3.30.559.30">
    <property type="entry name" value="Nonribosomal peptide synthetase, condensation domain"/>
    <property type="match status" value="1"/>
</dbReference>
<dbReference type="Gene3D" id="1.10.1200.10">
    <property type="entry name" value="ACP-like"/>
    <property type="match status" value="1"/>
</dbReference>
<dbReference type="OrthoDB" id="4317020at2"/>
<dbReference type="NCBIfam" id="TIGR01733">
    <property type="entry name" value="AA-adenyl-dom"/>
    <property type="match status" value="1"/>
</dbReference>
<dbReference type="Pfam" id="PF13193">
    <property type="entry name" value="AMP-binding_C"/>
    <property type="match status" value="1"/>
</dbReference>
<dbReference type="Gene3D" id="3.30.300.30">
    <property type="match status" value="1"/>
</dbReference>
<dbReference type="SUPFAM" id="SSF56801">
    <property type="entry name" value="Acetyl-CoA synthetase-like"/>
    <property type="match status" value="1"/>
</dbReference>
<name>A0A1T4U7S4_9BACT</name>
<dbReference type="GO" id="GO:0031177">
    <property type="term" value="F:phosphopantetheine binding"/>
    <property type="evidence" value="ECO:0007669"/>
    <property type="project" value="TreeGrafter"/>
</dbReference>
<keyword evidence="2" id="KW-0596">Phosphopantetheine</keyword>
<dbReference type="PROSITE" id="PS50075">
    <property type="entry name" value="CARRIER"/>
    <property type="match status" value="1"/>
</dbReference>
<dbReference type="EMBL" id="FUWZ01000019">
    <property type="protein sequence ID" value="SKA48812.1"/>
    <property type="molecule type" value="Genomic_DNA"/>
</dbReference>
<dbReference type="InterPro" id="IPR001242">
    <property type="entry name" value="Condensation_dom"/>
</dbReference>
<dbReference type="AlphaFoldDB" id="A0A1T4U7S4"/>
<dbReference type="InterPro" id="IPR042099">
    <property type="entry name" value="ANL_N_sf"/>
</dbReference>
<keyword evidence="6" id="KW-1185">Reference proteome</keyword>
<protein>
    <submittedName>
        <fullName evidence="5">Amino acid adenylation domain-containing protein</fullName>
    </submittedName>
</protein>
<dbReference type="CDD" id="cd05930">
    <property type="entry name" value="A_NRPS"/>
    <property type="match status" value="1"/>
</dbReference>
<organism evidence="5 6">
    <name type="scientific">Chitinophaga eiseniae</name>
    <dbReference type="NCBI Taxonomy" id="634771"/>
    <lineage>
        <taxon>Bacteria</taxon>
        <taxon>Pseudomonadati</taxon>
        <taxon>Bacteroidota</taxon>
        <taxon>Chitinophagia</taxon>
        <taxon>Chitinophagales</taxon>
        <taxon>Chitinophagaceae</taxon>
        <taxon>Chitinophaga</taxon>
    </lineage>
</organism>
<evidence type="ECO:0000256" key="1">
    <source>
        <dbReference type="ARBA" id="ARBA00001957"/>
    </source>
</evidence>
<evidence type="ECO:0000256" key="3">
    <source>
        <dbReference type="ARBA" id="ARBA00022553"/>
    </source>
</evidence>
<dbReference type="Pfam" id="PF00668">
    <property type="entry name" value="Condensation"/>
    <property type="match status" value="1"/>
</dbReference>
<accession>A0A1T4U7S4</accession>
<dbReference type="GO" id="GO:0005737">
    <property type="term" value="C:cytoplasm"/>
    <property type="evidence" value="ECO:0007669"/>
    <property type="project" value="TreeGrafter"/>
</dbReference>
<dbReference type="InterPro" id="IPR006162">
    <property type="entry name" value="Ppantetheine_attach_site"/>
</dbReference>
<dbReference type="InterPro" id="IPR009081">
    <property type="entry name" value="PP-bd_ACP"/>
</dbReference>
<sequence>MVFQEELNRCLKQFAGETAIHCNNISISYAQLLADANRITAFLLERNPGKGTMVGVYLEDRASLITTAIGVLNAGCVFVPVDCNLPQQRLDSMVEKMGLQYFITSGLNTKIKPDHTFLFGDILAEKKGPVDVCYPVFDESDNIYVYFTSGSTGTPKGILGRNESLLQFIQWEIAEFDIRPGYRVSQFISPYFDAFLRDIFVPLLAGGTICIPPAEQTFHEAAHITTWINENNINLVHCVPSLFRLINHDALQAADYGSLQHVLLSGEKINPAELKPWYDTFGARIGLVNLYGPSETTMIRTFYRIQPADAAQPRMPIGRPIPGTKILIAKKDLTPCEKLVPGELYIISAYSSNGYLNEPELNKERFITIHAGTKEEAKAFKTGDIARMLVNGNIDLIGREDRQVKLRGARIELDEIEHVLQRVDSLRQAVVMKHQDEQNNELLIAFLVRRQDIADDIDIRQLSRSYLEEHLPSYMLPADFREVKAIPLLSNGKINYRELLAQAPQHTVVAPENETERRLLEVWKQTLGEKEISTEDSFYKVGGNSLNTMKLIGRIHKEFNVRISLSELFNHLTIKKQAGIISKLHSDNLMTIGKAPEMPDYPLSVAQERIYYNYQLNKTGMAFNLPVAWTLNSAFDATKMAAALTALVQRHESLRTDFGFVDDQLVQRIADHVDVEIAVIHTGEASLRAEVQAFIRPFDLSKPGLLRCGIIRTDKGTAVLVVDAHHIVCDGITQVILFNDLIRIYNGETPEPLPVQYKDYALWESQFRKTELYMSQREFWLNQFEGAIPSTNFPVTGVQNDLADDAGGNIFFSIEKASALLFARMLKEEEITVSSGLFTVFFVFLALLTGQEDVIAGISTSGRLQHELEGVAGMFVKTLPVRYQLDTDLTFRSFTKAMHAHLVEVISRQQFDLSDIFSELNASRGANVSELFKAVFVYQDFDVNTTDADHLLTPFELSNAAAKYPVTLFASGREDAYTFRFEYQSSYFLAKDAALLVDRLTALFNTIAENPDISLSSLAGYNTVPDNVMKDHIILNL</sequence>
<dbReference type="PROSITE" id="PS00012">
    <property type="entry name" value="PHOSPHOPANTETHEINE"/>
    <property type="match status" value="1"/>
</dbReference>
<dbReference type="RefSeq" id="WP_078673430.1">
    <property type="nucleotide sequence ID" value="NZ_FUWZ01000019.1"/>
</dbReference>
<dbReference type="Pfam" id="PF00550">
    <property type="entry name" value="PP-binding"/>
    <property type="match status" value="1"/>
</dbReference>
<dbReference type="Proteomes" id="UP000190367">
    <property type="component" value="Unassembled WGS sequence"/>
</dbReference>
<dbReference type="InterPro" id="IPR023213">
    <property type="entry name" value="CAT-like_dom_sf"/>
</dbReference>
<dbReference type="SUPFAM" id="SSF52777">
    <property type="entry name" value="CoA-dependent acyltransferases"/>
    <property type="match status" value="2"/>
</dbReference>
<dbReference type="PANTHER" id="PTHR45527">
    <property type="entry name" value="NONRIBOSOMAL PEPTIDE SYNTHETASE"/>
    <property type="match status" value="1"/>
</dbReference>
<keyword evidence="3" id="KW-0597">Phosphoprotein</keyword>
<dbReference type="GO" id="GO:0043041">
    <property type="term" value="P:amino acid activation for nonribosomal peptide biosynthetic process"/>
    <property type="evidence" value="ECO:0007669"/>
    <property type="project" value="TreeGrafter"/>
</dbReference>
<proteinExistence type="predicted"/>
<reference evidence="6" key="1">
    <citation type="submission" date="2017-02" db="EMBL/GenBank/DDBJ databases">
        <authorList>
            <person name="Varghese N."/>
            <person name="Submissions S."/>
        </authorList>
    </citation>
    <scope>NUCLEOTIDE SEQUENCE [LARGE SCALE GENOMIC DNA]</scope>
    <source>
        <strain evidence="6">DSM 22224</strain>
    </source>
</reference>